<evidence type="ECO:0000313" key="2">
    <source>
        <dbReference type="Proteomes" id="UP000245783"/>
    </source>
</evidence>
<proteinExistence type="predicted"/>
<keyword evidence="2" id="KW-1185">Reference proteome</keyword>
<sequence>FPKDDTLNYPCSLLLLQAPFSLQPCLLLLTPSSALQHLYKCHTPSPEELARKNGAAALWFEHEHEQASRSSLLRTVQLLIRRRTLPPLLIHLLLFILKILTTTTTTSSSSSSSSSRSDLECDCRAAGADAGAGAAGWCEETELERGR</sequence>
<dbReference type="RefSeq" id="XP_025365795.1">
    <property type="nucleotide sequence ID" value="XM_025517275.1"/>
</dbReference>
<dbReference type="InParanoid" id="A0A316VSZ6"/>
<dbReference type="GeneID" id="37039145"/>
<name>A0A316VSZ6_9BASI</name>
<gene>
    <name evidence="1" type="ORF">IE81DRAFT_369689</name>
</gene>
<dbReference type="Proteomes" id="UP000245783">
    <property type="component" value="Unassembled WGS sequence"/>
</dbReference>
<reference evidence="1 2" key="1">
    <citation type="journal article" date="2018" name="Mol. Biol. Evol.">
        <title>Broad Genomic Sampling Reveals a Smut Pathogenic Ancestry of the Fungal Clade Ustilaginomycotina.</title>
        <authorList>
            <person name="Kijpornyongpan T."/>
            <person name="Mondo S.J."/>
            <person name="Barry K."/>
            <person name="Sandor L."/>
            <person name="Lee J."/>
            <person name="Lipzen A."/>
            <person name="Pangilinan J."/>
            <person name="LaButti K."/>
            <person name="Hainaut M."/>
            <person name="Henrissat B."/>
            <person name="Grigoriev I.V."/>
            <person name="Spatafora J.W."/>
            <person name="Aime M.C."/>
        </authorList>
    </citation>
    <scope>NUCLEOTIDE SEQUENCE [LARGE SCALE GENOMIC DNA]</scope>
    <source>
        <strain evidence="1 2">MCA 4658</strain>
    </source>
</reference>
<dbReference type="AlphaFoldDB" id="A0A316VSZ6"/>
<feature type="non-terminal residue" evidence="1">
    <location>
        <position position="1"/>
    </location>
</feature>
<accession>A0A316VSZ6</accession>
<dbReference type="EMBL" id="KZ819591">
    <property type="protein sequence ID" value="PWN38635.1"/>
    <property type="molecule type" value="Genomic_DNA"/>
</dbReference>
<protein>
    <submittedName>
        <fullName evidence="1">Uncharacterized protein</fullName>
    </submittedName>
</protein>
<organism evidence="1 2">
    <name type="scientific">Ceraceosorus guamensis</name>
    <dbReference type="NCBI Taxonomy" id="1522189"/>
    <lineage>
        <taxon>Eukaryota</taxon>
        <taxon>Fungi</taxon>
        <taxon>Dikarya</taxon>
        <taxon>Basidiomycota</taxon>
        <taxon>Ustilaginomycotina</taxon>
        <taxon>Exobasidiomycetes</taxon>
        <taxon>Ceraceosorales</taxon>
        <taxon>Ceraceosoraceae</taxon>
        <taxon>Ceraceosorus</taxon>
    </lineage>
</organism>
<evidence type="ECO:0000313" key="1">
    <source>
        <dbReference type="EMBL" id="PWN38635.1"/>
    </source>
</evidence>